<reference evidence="10" key="1">
    <citation type="submission" date="2018-03" db="EMBL/GenBank/DDBJ databases">
        <title>Genomic analysis of the strain SH-1 isolated from shrimp intestine.</title>
        <authorList>
            <person name="Kim Y.-S."/>
            <person name="Kim S.-E."/>
            <person name="Kim K.-H."/>
        </authorList>
    </citation>
    <scope>NUCLEOTIDE SEQUENCE [LARGE SCALE GENOMIC DNA]</scope>
    <source>
        <strain evidence="10">SH-1</strain>
    </source>
</reference>
<protein>
    <recommendedName>
        <fullName evidence="6">Pseudouridine synthase</fullName>
        <ecNumber evidence="6">5.4.99.-</ecNumber>
    </recommendedName>
</protein>
<dbReference type="InterPro" id="IPR050188">
    <property type="entry name" value="RluA_PseudoU_synthase"/>
</dbReference>
<name>A0A2S0MQD3_9RHOB</name>
<dbReference type="GO" id="GO:0000455">
    <property type="term" value="P:enzyme-directed rRNA pseudouridine synthesis"/>
    <property type="evidence" value="ECO:0007669"/>
    <property type="project" value="TreeGrafter"/>
</dbReference>
<evidence type="ECO:0000256" key="2">
    <source>
        <dbReference type="ARBA" id="ARBA00023235"/>
    </source>
</evidence>
<comment type="catalytic activity">
    <reaction evidence="3">
        <text>uridine(1911/1915/1917) in 23S rRNA = pseudouridine(1911/1915/1917) in 23S rRNA</text>
        <dbReference type="Rhea" id="RHEA:42524"/>
        <dbReference type="Rhea" id="RHEA-COMP:10097"/>
        <dbReference type="Rhea" id="RHEA-COMP:10098"/>
        <dbReference type="ChEBI" id="CHEBI:65314"/>
        <dbReference type="ChEBI" id="CHEBI:65315"/>
        <dbReference type="EC" id="5.4.99.23"/>
    </reaction>
</comment>
<proteinExistence type="inferred from homology"/>
<dbReference type="InterPro" id="IPR006145">
    <property type="entry name" value="PsdUridine_synth_RsuA/RluA"/>
</dbReference>
<evidence type="ECO:0000256" key="7">
    <source>
        <dbReference type="SAM" id="MobiDB-lite"/>
    </source>
</evidence>
<evidence type="ECO:0000313" key="10">
    <source>
        <dbReference type="Proteomes" id="UP000237655"/>
    </source>
</evidence>
<dbReference type="PANTHER" id="PTHR21600">
    <property type="entry name" value="MITOCHONDRIAL RNA PSEUDOURIDINE SYNTHASE"/>
    <property type="match status" value="1"/>
</dbReference>
<feature type="domain" description="RNA-binding S4" evidence="8">
    <location>
        <begin position="16"/>
        <end position="76"/>
    </location>
</feature>
<dbReference type="SMART" id="SM00363">
    <property type="entry name" value="S4"/>
    <property type="match status" value="1"/>
</dbReference>
<evidence type="ECO:0000256" key="4">
    <source>
        <dbReference type="PIRSR" id="PIRSR606225-1"/>
    </source>
</evidence>
<dbReference type="InterPro" id="IPR006225">
    <property type="entry name" value="PsdUridine_synth_RluC/D"/>
</dbReference>
<sequence length="347" mass="37893">MSGVQTVTVTADEAGQRVDRWLRRRFPHVGQGRIEKMCRKGELRVDGGRVKASARLEEGQSVRLPPLPEPGERPEPARTGVSRSDAEMIRSCVIYRDDHILALNKPPGLPVQGGSGQRRHVDGLADALRFGLDEKPRLVHRLDKDTSGVLLLARSRAVAAGLTASFRHRAARKIYWAAVAGVPHPKMGEIRTGLVKAPGHGRGGEGERMHCIHPRDIDGTPGAKRAVTEYAVLEAAARRAAWMALIPVTGRTHQLRAHMAELGHPIVGDGKYGGSGQDNMGDGWGAQLGGDVSRKLHLHARSLRLKHPVTGAMLHLTAPLPEHMARTWDLFQWKPADVPDDPFEDEA</sequence>
<dbReference type="NCBIfam" id="TIGR00005">
    <property type="entry name" value="rluA_subfam"/>
    <property type="match status" value="1"/>
</dbReference>
<dbReference type="EC" id="5.4.99.-" evidence="6"/>
<dbReference type="KEGG" id="thas:C6Y53_10495"/>
<comment type="similarity">
    <text evidence="1 6">Belongs to the pseudouridine synthase RluA family.</text>
</comment>
<dbReference type="CDD" id="cd00165">
    <property type="entry name" value="S4"/>
    <property type="match status" value="1"/>
</dbReference>
<dbReference type="SUPFAM" id="SSF55120">
    <property type="entry name" value="Pseudouridine synthase"/>
    <property type="match status" value="1"/>
</dbReference>
<dbReference type="Pfam" id="PF00849">
    <property type="entry name" value="PseudoU_synth_2"/>
    <property type="match status" value="1"/>
</dbReference>
<dbReference type="PROSITE" id="PS50889">
    <property type="entry name" value="S4"/>
    <property type="match status" value="1"/>
</dbReference>
<feature type="active site" evidence="4">
    <location>
        <position position="143"/>
    </location>
</feature>
<dbReference type="SUPFAM" id="SSF55174">
    <property type="entry name" value="Alpha-L RNA-binding motif"/>
    <property type="match status" value="1"/>
</dbReference>
<dbReference type="EMBL" id="CP027665">
    <property type="protein sequence ID" value="AVO38092.1"/>
    <property type="molecule type" value="Genomic_DNA"/>
</dbReference>
<organism evidence="9 10">
    <name type="scientific">Pukyongiella litopenaei</name>
    <dbReference type="NCBI Taxonomy" id="2605946"/>
    <lineage>
        <taxon>Bacteria</taxon>
        <taxon>Pseudomonadati</taxon>
        <taxon>Pseudomonadota</taxon>
        <taxon>Alphaproteobacteria</taxon>
        <taxon>Rhodobacterales</taxon>
        <taxon>Paracoccaceae</taxon>
        <taxon>Pukyongiella</taxon>
    </lineage>
</organism>
<dbReference type="PANTHER" id="PTHR21600:SF44">
    <property type="entry name" value="RIBOSOMAL LARGE SUBUNIT PSEUDOURIDINE SYNTHASE D"/>
    <property type="match status" value="1"/>
</dbReference>
<dbReference type="InterPro" id="IPR036986">
    <property type="entry name" value="S4_RNA-bd_sf"/>
</dbReference>
<accession>A0A2S0MQD3</accession>
<dbReference type="Proteomes" id="UP000237655">
    <property type="component" value="Chromosome"/>
</dbReference>
<dbReference type="GO" id="GO:0003723">
    <property type="term" value="F:RNA binding"/>
    <property type="evidence" value="ECO:0007669"/>
    <property type="project" value="UniProtKB-KW"/>
</dbReference>
<dbReference type="CDD" id="cd02869">
    <property type="entry name" value="PseudoU_synth_RluA_like"/>
    <property type="match status" value="1"/>
</dbReference>
<evidence type="ECO:0000256" key="1">
    <source>
        <dbReference type="ARBA" id="ARBA00010876"/>
    </source>
</evidence>
<keyword evidence="2 6" id="KW-0413">Isomerase</keyword>
<evidence type="ECO:0000256" key="3">
    <source>
        <dbReference type="ARBA" id="ARBA00036882"/>
    </source>
</evidence>
<dbReference type="PROSITE" id="PS01129">
    <property type="entry name" value="PSI_RLU"/>
    <property type="match status" value="1"/>
</dbReference>
<dbReference type="InterPro" id="IPR020103">
    <property type="entry name" value="PsdUridine_synth_cat_dom_sf"/>
</dbReference>
<dbReference type="Gene3D" id="3.30.2350.10">
    <property type="entry name" value="Pseudouridine synthase"/>
    <property type="match status" value="1"/>
</dbReference>
<evidence type="ECO:0000256" key="6">
    <source>
        <dbReference type="RuleBase" id="RU362028"/>
    </source>
</evidence>
<comment type="catalytic activity">
    <reaction evidence="6">
        <text>a uridine in RNA = a pseudouridine in RNA</text>
        <dbReference type="Rhea" id="RHEA:48348"/>
        <dbReference type="Rhea" id="RHEA-COMP:12068"/>
        <dbReference type="Rhea" id="RHEA-COMP:12069"/>
        <dbReference type="ChEBI" id="CHEBI:65314"/>
        <dbReference type="ChEBI" id="CHEBI:65315"/>
    </reaction>
</comment>
<dbReference type="GO" id="GO:0160140">
    <property type="term" value="F:23S rRNA pseudouridine(1911/1915/1917) synthase activity"/>
    <property type="evidence" value="ECO:0007669"/>
    <property type="project" value="UniProtKB-EC"/>
</dbReference>
<evidence type="ECO:0000259" key="8">
    <source>
        <dbReference type="SMART" id="SM00363"/>
    </source>
</evidence>
<feature type="region of interest" description="Disordered" evidence="7">
    <location>
        <begin position="56"/>
        <end position="83"/>
    </location>
</feature>
<dbReference type="Gene3D" id="3.10.290.10">
    <property type="entry name" value="RNA-binding S4 domain"/>
    <property type="match status" value="1"/>
</dbReference>
<dbReference type="AlphaFoldDB" id="A0A2S0MQD3"/>
<dbReference type="RefSeq" id="WP_106472407.1">
    <property type="nucleotide sequence ID" value="NZ_CP027665.1"/>
</dbReference>
<dbReference type="InterPro" id="IPR002942">
    <property type="entry name" value="S4_RNA-bd"/>
</dbReference>
<comment type="function">
    <text evidence="6">Responsible for synthesis of pseudouridine from uracil.</text>
</comment>
<gene>
    <name evidence="9" type="ORF">C6Y53_10495</name>
</gene>
<evidence type="ECO:0000313" key="9">
    <source>
        <dbReference type="EMBL" id="AVO38092.1"/>
    </source>
</evidence>
<evidence type="ECO:0000256" key="5">
    <source>
        <dbReference type="PROSITE-ProRule" id="PRU00182"/>
    </source>
</evidence>
<dbReference type="InterPro" id="IPR006224">
    <property type="entry name" value="PsdUridine_synth_RluA-like_CS"/>
</dbReference>
<keyword evidence="10" id="KW-1185">Reference proteome</keyword>
<keyword evidence="5" id="KW-0694">RNA-binding</keyword>